<dbReference type="InterPro" id="IPR029046">
    <property type="entry name" value="LolA/LolB/LppX"/>
</dbReference>
<evidence type="ECO:0000256" key="1">
    <source>
        <dbReference type="ARBA" id="ARBA00022729"/>
    </source>
</evidence>
<proteinExistence type="predicted"/>
<protein>
    <submittedName>
        <fullName evidence="3">Membrane protein</fullName>
    </submittedName>
</protein>
<dbReference type="SUPFAM" id="SSF89392">
    <property type="entry name" value="Prokaryotic lipoproteins and lipoprotein localization factors"/>
    <property type="match status" value="1"/>
</dbReference>
<feature type="chain" id="PRO_5004812364" evidence="2">
    <location>
        <begin position="24"/>
        <end position="213"/>
    </location>
</feature>
<comment type="caution">
    <text evidence="3">The sequence shown here is derived from an EMBL/GenBank/DDBJ whole genome shotgun (WGS) entry which is preliminary data.</text>
</comment>
<keyword evidence="1 2" id="KW-0732">Signal</keyword>
<sequence length="213" mass="23432">MMRRMIGMLLATLCVAGSLSAQKAEALLDKAAAAYEKSNGIQATFAANVRHEKTGVAESFEGTIRMKGNKFALVTPDIRTWYNGSTQWTYMVRSKEVNLSTPTGDELESTNPLTLLRTYKKKFTASYIGASTAGNGHMADDVALTPRGRSDIARVEVQLERSTSLPARLTVTMKNGMRSVIRISRMQTGVNPPDKTFTFNRADYPGVTEIDLR</sequence>
<dbReference type="AlphaFoldDB" id="W2C3K7"/>
<accession>W2C3K7</accession>
<evidence type="ECO:0000256" key="2">
    <source>
        <dbReference type="SAM" id="SignalP"/>
    </source>
</evidence>
<dbReference type="Proteomes" id="UP000018837">
    <property type="component" value="Unassembled WGS sequence"/>
</dbReference>
<organism evidence="3 4">
    <name type="scientific">Tannerella sp. oral taxon BU063 isolate Cell 2</name>
    <dbReference type="NCBI Taxonomy" id="1411148"/>
    <lineage>
        <taxon>Bacteria</taxon>
        <taxon>Pseudomonadati</taxon>
        <taxon>Bacteroidota</taxon>
        <taxon>Bacteroidia</taxon>
        <taxon>Bacteroidales</taxon>
        <taxon>Tannerellaceae</taxon>
        <taxon>Tannerella</taxon>
    </lineage>
</organism>
<gene>
    <name evidence="3" type="ORF">N425_12220</name>
</gene>
<evidence type="ECO:0000313" key="4">
    <source>
        <dbReference type="Proteomes" id="UP000018837"/>
    </source>
</evidence>
<dbReference type="InterPro" id="IPR004564">
    <property type="entry name" value="OM_lipoprot_carrier_LolA-like"/>
</dbReference>
<feature type="signal peptide" evidence="2">
    <location>
        <begin position="1"/>
        <end position="23"/>
    </location>
</feature>
<dbReference type="EMBL" id="AYUF01000492">
    <property type="protein sequence ID" value="ETK01057.1"/>
    <property type="molecule type" value="Genomic_DNA"/>
</dbReference>
<evidence type="ECO:0000313" key="3">
    <source>
        <dbReference type="EMBL" id="ETK01057.1"/>
    </source>
</evidence>
<name>W2C3K7_9BACT</name>
<dbReference type="PATRIC" id="fig|1411148.3.peg.2021"/>
<dbReference type="CDD" id="cd16325">
    <property type="entry name" value="LolA"/>
    <property type="match status" value="1"/>
</dbReference>
<dbReference type="Pfam" id="PF16584">
    <property type="entry name" value="LolA_2"/>
    <property type="match status" value="1"/>
</dbReference>
<dbReference type="Gene3D" id="2.50.20.10">
    <property type="entry name" value="Lipoprotein localisation LolA/LolB/LppX"/>
    <property type="match status" value="1"/>
</dbReference>
<reference evidence="3 4" key="1">
    <citation type="submission" date="2013-11" db="EMBL/GenBank/DDBJ databases">
        <title>Single cell genomics of uncultured Tannerella BU063 (oral taxon 286).</title>
        <authorList>
            <person name="Beall C.J."/>
            <person name="Campbell A.G."/>
            <person name="Griffen A.L."/>
            <person name="Podar M."/>
            <person name="Leys E.J."/>
        </authorList>
    </citation>
    <scope>NUCLEOTIDE SEQUENCE [LARGE SCALE GENOMIC DNA]</scope>
    <source>
        <strain evidence="3">Cell 2</strain>
    </source>
</reference>